<comment type="similarity">
    <text evidence="1">Belongs to the enoyl-CoA hydratase/isomerase family.</text>
</comment>
<dbReference type="FunCoup" id="E3J927">
    <property type="interactions" value="80"/>
</dbReference>
<dbReference type="eggNOG" id="COG1024">
    <property type="taxonomic scope" value="Bacteria"/>
</dbReference>
<dbReference type="AlphaFoldDB" id="E3J927"/>
<dbReference type="Gene3D" id="1.10.12.10">
    <property type="entry name" value="Lyase 2-enoyl-coa Hydratase, Chain A, domain 2"/>
    <property type="match status" value="1"/>
</dbReference>
<dbReference type="InterPro" id="IPR029045">
    <property type="entry name" value="ClpP/crotonase-like_dom_sf"/>
</dbReference>
<dbReference type="RefSeq" id="WP_013424024.1">
    <property type="nucleotide sequence ID" value="NC_014666.1"/>
</dbReference>
<dbReference type="PANTHER" id="PTHR42964">
    <property type="entry name" value="ENOYL-COA HYDRATASE"/>
    <property type="match status" value="1"/>
</dbReference>
<dbReference type="SUPFAM" id="SSF52096">
    <property type="entry name" value="ClpP/crotonase"/>
    <property type="match status" value="1"/>
</dbReference>
<dbReference type="CDD" id="cd06558">
    <property type="entry name" value="crotonase-like"/>
    <property type="match status" value="1"/>
</dbReference>
<protein>
    <submittedName>
        <fullName evidence="2">Enoyl-CoA hydratase/isomerase</fullName>
    </submittedName>
</protein>
<dbReference type="InterPro" id="IPR014748">
    <property type="entry name" value="Enoyl-CoA_hydra_C"/>
</dbReference>
<dbReference type="STRING" id="298654.FraEuI1c_2880"/>
<dbReference type="GO" id="GO:0016853">
    <property type="term" value="F:isomerase activity"/>
    <property type="evidence" value="ECO:0007669"/>
    <property type="project" value="UniProtKB-KW"/>
</dbReference>
<dbReference type="OrthoDB" id="153350at2"/>
<dbReference type="Pfam" id="PF00378">
    <property type="entry name" value="ECH_1"/>
    <property type="match status" value="1"/>
</dbReference>
<dbReference type="Proteomes" id="UP000002484">
    <property type="component" value="Chromosome"/>
</dbReference>
<dbReference type="KEGG" id="fri:FraEuI1c_2880"/>
<dbReference type="InParanoid" id="E3J927"/>
<dbReference type="PANTHER" id="PTHR42964:SF1">
    <property type="entry name" value="POLYKETIDE BIOSYNTHESIS ENOYL-COA HYDRATASE PKSH-RELATED"/>
    <property type="match status" value="1"/>
</dbReference>
<dbReference type="HOGENOM" id="CLU_009834_7_3_11"/>
<dbReference type="Gene3D" id="3.90.226.10">
    <property type="entry name" value="2-enoyl-CoA Hydratase, Chain A, domain 1"/>
    <property type="match status" value="1"/>
</dbReference>
<accession>E3J927</accession>
<sequence>MSFVETSTRDGVMTITLADEERRNALSPDVMTDLFAACDAADADAAVRVVVITNRGSTFCAGANLGQRLAGERPATPAPTGPRLFGRFAHSPKPYVGRIAGHAVAGGMGLVAALDITVAAEDAKFGFTEVRVGVAPAVISVVCLPKLRAADARSLFLRGNRVSAHEAARVGLVNAAVPRDRLDAEVEDVVNDLLAGGSEAIAATKRLLREVPGAPVEDAFAWTAALSSELFAGAQAKEGMAAFKEKRPAGWIPANRWSYV</sequence>
<proteinExistence type="inferred from homology"/>
<reference evidence="2 3" key="1">
    <citation type="submission" date="2010-10" db="EMBL/GenBank/DDBJ databases">
        <title>Complete sequence of Frankia sp. EuI1c.</title>
        <authorList>
            <consortium name="US DOE Joint Genome Institute"/>
            <person name="Lucas S."/>
            <person name="Copeland A."/>
            <person name="Lapidus A."/>
            <person name="Cheng J.-F."/>
            <person name="Bruce D."/>
            <person name="Goodwin L."/>
            <person name="Pitluck S."/>
            <person name="Chertkov O."/>
            <person name="Detter J.C."/>
            <person name="Han C."/>
            <person name="Tapia R."/>
            <person name="Land M."/>
            <person name="Hauser L."/>
            <person name="Jeffries C."/>
            <person name="Kyrpides N."/>
            <person name="Ivanova N."/>
            <person name="Mikhailova N."/>
            <person name="Beauchemin N."/>
            <person name="Sen A."/>
            <person name="Sur S.A."/>
            <person name="Gtari M."/>
            <person name="Wall L."/>
            <person name="Tisa L."/>
            <person name="Woyke T."/>
        </authorList>
    </citation>
    <scope>NUCLEOTIDE SEQUENCE [LARGE SCALE GENOMIC DNA]</scope>
    <source>
        <strain evidence="3">DSM 45817 / CECT 9037 / EuI1c</strain>
    </source>
</reference>
<dbReference type="InterPro" id="IPR001753">
    <property type="entry name" value="Enoyl-CoA_hydra/iso"/>
</dbReference>
<organism evidence="2 3">
    <name type="scientific">Pseudofrankia inefficax (strain DSM 45817 / CECT 9037 / DDB 130130 / EuI1c)</name>
    <name type="common">Frankia inefficax</name>
    <dbReference type="NCBI Taxonomy" id="298654"/>
    <lineage>
        <taxon>Bacteria</taxon>
        <taxon>Bacillati</taxon>
        <taxon>Actinomycetota</taxon>
        <taxon>Actinomycetes</taxon>
        <taxon>Frankiales</taxon>
        <taxon>Frankiaceae</taxon>
        <taxon>Pseudofrankia</taxon>
    </lineage>
</organism>
<gene>
    <name evidence="2" type="ordered locus">FraEuI1c_2880</name>
</gene>
<dbReference type="InterPro" id="IPR051683">
    <property type="entry name" value="Enoyl-CoA_Hydratase/Isomerase"/>
</dbReference>
<keyword evidence="2" id="KW-0413">Isomerase</keyword>
<evidence type="ECO:0000313" key="2">
    <source>
        <dbReference type="EMBL" id="ADP80906.1"/>
    </source>
</evidence>
<evidence type="ECO:0000256" key="1">
    <source>
        <dbReference type="ARBA" id="ARBA00005254"/>
    </source>
</evidence>
<evidence type="ECO:0000313" key="3">
    <source>
        <dbReference type="Proteomes" id="UP000002484"/>
    </source>
</evidence>
<name>E3J927_PSEI1</name>
<dbReference type="EMBL" id="CP002299">
    <property type="protein sequence ID" value="ADP80906.1"/>
    <property type="molecule type" value="Genomic_DNA"/>
</dbReference>
<keyword evidence="3" id="KW-1185">Reference proteome</keyword>